<evidence type="ECO:0000313" key="4">
    <source>
        <dbReference type="Proteomes" id="UP000199632"/>
    </source>
</evidence>
<sequence>MDTTTRDSARTADGTSPVRTTPPTLDAARPGTEAARPGTEAARPGTEAARPGTEAEADSGGIPIWHEVRGAHLLSSDPSRIDVDRVFRWLSTDSYWAANRPRDIVERSLAHSVVLGVYREDAQVAFARVVTDQATFGWLCDVYVDPAERGHGLGTWLAETARDLLADIGVLRIILATMDAHGVYAKAGFEPVARPDRWMEIDRRNTP</sequence>
<name>A0A1H3LEA6_9ACTN</name>
<feature type="domain" description="N-acetyltransferase" evidence="2">
    <location>
        <begin position="71"/>
        <end position="204"/>
    </location>
</feature>
<dbReference type="InterPro" id="IPR016181">
    <property type="entry name" value="Acyl_CoA_acyltransferase"/>
</dbReference>
<evidence type="ECO:0000313" key="3">
    <source>
        <dbReference type="EMBL" id="SDY62666.1"/>
    </source>
</evidence>
<proteinExistence type="predicted"/>
<dbReference type="Gene3D" id="3.40.630.30">
    <property type="match status" value="1"/>
</dbReference>
<accession>A0A1H3LEA6</accession>
<organism evidence="3 4">
    <name type="scientific">Asanoa ishikariensis</name>
    <dbReference type="NCBI Taxonomy" id="137265"/>
    <lineage>
        <taxon>Bacteria</taxon>
        <taxon>Bacillati</taxon>
        <taxon>Actinomycetota</taxon>
        <taxon>Actinomycetes</taxon>
        <taxon>Micromonosporales</taxon>
        <taxon>Micromonosporaceae</taxon>
        <taxon>Asanoa</taxon>
    </lineage>
</organism>
<dbReference type="GO" id="GO:0016747">
    <property type="term" value="F:acyltransferase activity, transferring groups other than amino-acyl groups"/>
    <property type="evidence" value="ECO:0007669"/>
    <property type="project" value="InterPro"/>
</dbReference>
<gene>
    <name evidence="3" type="ORF">SAMN05421684_0696</name>
</gene>
<dbReference type="AlphaFoldDB" id="A0A1H3LEA6"/>
<dbReference type="Pfam" id="PF00583">
    <property type="entry name" value="Acetyltransf_1"/>
    <property type="match status" value="1"/>
</dbReference>
<protein>
    <submittedName>
        <fullName evidence="3">Predicted N-acetyltransferase YhbS</fullName>
    </submittedName>
</protein>
<keyword evidence="4" id="KW-1185">Reference proteome</keyword>
<feature type="compositionally biased region" description="Basic and acidic residues" evidence="1">
    <location>
        <begin position="1"/>
        <end position="10"/>
    </location>
</feature>
<dbReference type="PANTHER" id="PTHR43233:SF1">
    <property type="entry name" value="FAMILY N-ACETYLTRANSFERASE, PUTATIVE (AFU_ORTHOLOGUE AFUA_6G03350)-RELATED"/>
    <property type="match status" value="1"/>
</dbReference>
<dbReference type="CDD" id="cd04301">
    <property type="entry name" value="NAT_SF"/>
    <property type="match status" value="1"/>
</dbReference>
<dbReference type="InterPro" id="IPR053144">
    <property type="entry name" value="Acetyltransferase_Butenolide"/>
</dbReference>
<evidence type="ECO:0000259" key="2">
    <source>
        <dbReference type="PROSITE" id="PS51186"/>
    </source>
</evidence>
<dbReference type="PROSITE" id="PS51186">
    <property type="entry name" value="GNAT"/>
    <property type="match status" value="1"/>
</dbReference>
<dbReference type="InterPro" id="IPR000182">
    <property type="entry name" value="GNAT_dom"/>
</dbReference>
<dbReference type="Proteomes" id="UP000199632">
    <property type="component" value="Unassembled WGS sequence"/>
</dbReference>
<dbReference type="SUPFAM" id="SSF55729">
    <property type="entry name" value="Acyl-CoA N-acyltransferases (Nat)"/>
    <property type="match status" value="1"/>
</dbReference>
<feature type="region of interest" description="Disordered" evidence="1">
    <location>
        <begin position="1"/>
        <end position="60"/>
    </location>
</feature>
<dbReference type="STRING" id="137265.SAMN05421684_0696"/>
<dbReference type="EMBL" id="FNQB01000001">
    <property type="protein sequence ID" value="SDY62666.1"/>
    <property type="molecule type" value="Genomic_DNA"/>
</dbReference>
<dbReference type="PANTHER" id="PTHR43233">
    <property type="entry name" value="FAMILY N-ACETYLTRANSFERASE, PUTATIVE (AFU_ORTHOLOGUE AFUA_6G03350)-RELATED"/>
    <property type="match status" value="1"/>
</dbReference>
<keyword evidence="3" id="KW-0808">Transferase</keyword>
<reference evidence="4" key="1">
    <citation type="submission" date="2016-10" db="EMBL/GenBank/DDBJ databases">
        <authorList>
            <person name="Varghese N."/>
            <person name="Submissions S."/>
        </authorList>
    </citation>
    <scope>NUCLEOTIDE SEQUENCE [LARGE SCALE GENOMIC DNA]</scope>
    <source>
        <strain evidence="4">DSM 44718</strain>
    </source>
</reference>
<evidence type="ECO:0000256" key="1">
    <source>
        <dbReference type="SAM" id="MobiDB-lite"/>
    </source>
</evidence>